<evidence type="ECO:0000256" key="1">
    <source>
        <dbReference type="SAM" id="Coils"/>
    </source>
</evidence>
<gene>
    <name evidence="3" type="ORF">N4261_20775</name>
</gene>
<keyword evidence="4" id="KW-1185">Reference proteome</keyword>
<reference evidence="3" key="1">
    <citation type="submission" date="2022-10" db="EMBL/GenBank/DDBJ databases">
        <title>Characterization and whole genome sequencing of a new Roseateles species, isolated from fresh water.</title>
        <authorList>
            <person name="Guliayeva D.Y."/>
            <person name="Akhremchuk A.E."/>
            <person name="Sikolenko M.A."/>
            <person name="Valentovich L.N."/>
            <person name="Sidarenka A.V."/>
        </authorList>
    </citation>
    <scope>NUCLEOTIDE SEQUENCE</scope>
    <source>
        <strain evidence="3">BIM B-1768</strain>
    </source>
</reference>
<keyword evidence="1" id="KW-0175">Coiled coil</keyword>
<evidence type="ECO:0000313" key="3">
    <source>
        <dbReference type="EMBL" id="UXH77412.1"/>
    </source>
</evidence>
<feature type="chain" id="PRO_5045425836" description="DNA repair protein" evidence="2">
    <location>
        <begin position="30"/>
        <end position="234"/>
    </location>
</feature>
<protein>
    <recommendedName>
        <fullName evidence="5">DNA repair protein</fullName>
    </recommendedName>
</protein>
<organism evidence="3 4">
    <name type="scientific">Roseateles amylovorans</name>
    <dbReference type="NCBI Taxonomy" id="2978473"/>
    <lineage>
        <taxon>Bacteria</taxon>
        <taxon>Pseudomonadati</taxon>
        <taxon>Pseudomonadota</taxon>
        <taxon>Betaproteobacteria</taxon>
        <taxon>Burkholderiales</taxon>
        <taxon>Sphaerotilaceae</taxon>
        <taxon>Roseateles</taxon>
    </lineage>
</organism>
<dbReference type="Proteomes" id="UP001064933">
    <property type="component" value="Chromosome"/>
</dbReference>
<accession>A0ABY6AWQ8</accession>
<proteinExistence type="predicted"/>
<dbReference type="RefSeq" id="WP_261757159.1">
    <property type="nucleotide sequence ID" value="NZ_CP104562.2"/>
</dbReference>
<feature type="signal peptide" evidence="2">
    <location>
        <begin position="1"/>
        <end position="29"/>
    </location>
</feature>
<keyword evidence="2" id="KW-0732">Signal</keyword>
<feature type="coiled-coil region" evidence="1">
    <location>
        <begin position="36"/>
        <end position="99"/>
    </location>
</feature>
<evidence type="ECO:0000313" key="4">
    <source>
        <dbReference type="Proteomes" id="UP001064933"/>
    </source>
</evidence>
<evidence type="ECO:0000256" key="2">
    <source>
        <dbReference type="SAM" id="SignalP"/>
    </source>
</evidence>
<name>A0ABY6AWQ8_9BURK</name>
<dbReference type="EMBL" id="CP104562">
    <property type="protein sequence ID" value="UXH77412.1"/>
    <property type="molecule type" value="Genomic_DNA"/>
</dbReference>
<sequence length="234" mass="25626">MSFARMHRRLLPPLLATVTAMTLAVPAMAQQSPSMEERLRTQLRATTVQLQSAQNELAALKAAGTARPTAPVVDHSAEVAALRRELAQSRAELARERDTQAQGVQRSADTQSAAQAAVERAATQVGQFREAYNELLKLARASEAESQRLTAKAERQALALTQCQAQNDQLYAVGRDVLKAYESLDPKTVLEARQPFAAKARVRYDEITQQYGDRLHEGRFDARAVQESATAGGQ</sequence>
<evidence type="ECO:0008006" key="5">
    <source>
        <dbReference type="Google" id="ProtNLM"/>
    </source>
</evidence>